<dbReference type="Proteomes" id="UP000823638">
    <property type="component" value="Unassembled WGS sequence"/>
</dbReference>
<feature type="domain" description="AMP-activated protein kinase glycogen-binding" evidence="2">
    <location>
        <begin position="169"/>
        <end position="250"/>
    </location>
</feature>
<feature type="signal peptide" evidence="1">
    <location>
        <begin position="1"/>
        <end position="22"/>
    </location>
</feature>
<sequence length="251" mass="28806">MKYFRFIFFPVLVFLFAGNVYGVTATDQSGHSEYLSAKIIEQLSNVSVPFVKDGRMVFTAEGKYRYAGIAFSHEGYRKIHTFERIIHKDQNGNVIVDKNGREENFLFFVTQVPENTNSVEYRLVIDGLWTTDPMNPESTTDMETGLKVSTLKVPYIDSREKVGTENNRVNFVYQGEEGRSISLSGTFNNWDPFMYTLKETRPGFYEFSLPLPPGTYYYTYMDGGIRLEDKTNPDKVYTKDGRIASVIVVQN</sequence>
<name>A0A9D9HQ63_9SPIR</name>
<proteinExistence type="predicted"/>
<dbReference type="SUPFAM" id="SSF81296">
    <property type="entry name" value="E set domains"/>
    <property type="match status" value="1"/>
</dbReference>
<feature type="chain" id="PRO_5039732312" evidence="1">
    <location>
        <begin position="23"/>
        <end position="251"/>
    </location>
</feature>
<dbReference type="EMBL" id="JADIMM010000079">
    <property type="protein sequence ID" value="MBO8457839.1"/>
    <property type="molecule type" value="Genomic_DNA"/>
</dbReference>
<accession>A0A9D9HQ63</accession>
<evidence type="ECO:0000313" key="4">
    <source>
        <dbReference type="Proteomes" id="UP000823638"/>
    </source>
</evidence>
<keyword evidence="1" id="KW-0732">Signal</keyword>
<gene>
    <name evidence="3" type="ORF">IAA81_06385</name>
</gene>
<dbReference type="Pfam" id="PF16561">
    <property type="entry name" value="AMPK1_CBM"/>
    <property type="match status" value="1"/>
</dbReference>
<organism evidence="3 4">
    <name type="scientific">Candidatus Gallitreponema excrementavium</name>
    <dbReference type="NCBI Taxonomy" id="2840840"/>
    <lineage>
        <taxon>Bacteria</taxon>
        <taxon>Pseudomonadati</taxon>
        <taxon>Spirochaetota</taxon>
        <taxon>Spirochaetia</taxon>
        <taxon>Spirochaetales</taxon>
        <taxon>Candidatus Gallitreponema</taxon>
    </lineage>
</organism>
<comment type="caution">
    <text evidence="3">The sequence shown here is derived from an EMBL/GenBank/DDBJ whole genome shotgun (WGS) entry which is preliminary data.</text>
</comment>
<evidence type="ECO:0000259" key="2">
    <source>
        <dbReference type="Pfam" id="PF16561"/>
    </source>
</evidence>
<evidence type="ECO:0000313" key="3">
    <source>
        <dbReference type="EMBL" id="MBO8457839.1"/>
    </source>
</evidence>
<reference evidence="3" key="2">
    <citation type="journal article" date="2021" name="PeerJ">
        <title>Extensive microbial diversity within the chicken gut microbiome revealed by metagenomics and culture.</title>
        <authorList>
            <person name="Gilroy R."/>
            <person name="Ravi A."/>
            <person name="Getino M."/>
            <person name="Pursley I."/>
            <person name="Horton D.L."/>
            <person name="Alikhan N.F."/>
            <person name="Baker D."/>
            <person name="Gharbi K."/>
            <person name="Hall N."/>
            <person name="Watson M."/>
            <person name="Adriaenssens E.M."/>
            <person name="Foster-Nyarko E."/>
            <person name="Jarju S."/>
            <person name="Secka A."/>
            <person name="Antonio M."/>
            <person name="Oren A."/>
            <person name="Chaudhuri R.R."/>
            <person name="La Ragione R."/>
            <person name="Hildebrand F."/>
            <person name="Pallen M.J."/>
        </authorList>
    </citation>
    <scope>NUCLEOTIDE SEQUENCE</scope>
    <source>
        <strain evidence="3">10532</strain>
    </source>
</reference>
<protein>
    <submittedName>
        <fullName evidence="3">Isoamylase</fullName>
    </submittedName>
</protein>
<dbReference type="Gene3D" id="2.60.40.10">
    <property type="entry name" value="Immunoglobulins"/>
    <property type="match status" value="1"/>
</dbReference>
<dbReference type="InterPro" id="IPR014756">
    <property type="entry name" value="Ig_E-set"/>
</dbReference>
<dbReference type="InterPro" id="IPR013783">
    <property type="entry name" value="Ig-like_fold"/>
</dbReference>
<evidence type="ECO:0000256" key="1">
    <source>
        <dbReference type="SAM" id="SignalP"/>
    </source>
</evidence>
<reference evidence="3" key="1">
    <citation type="submission" date="2020-10" db="EMBL/GenBank/DDBJ databases">
        <authorList>
            <person name="Gilroy R."/>
        </authorList>
    </citation>
    <scope>NUCLEOTIDE SEQUENCE</scope>
    <source>
        <strain evidence="3">10532</strain>
    </source>
</reference>
<dbReference type="AlphaFoldDB" id="A0A9D9HQ63"/>
<dbReference type="InterPro" id="IPR032640">
    <property type="entry name" value="AMPK1_CBM"/>
</dbReference>